<dbReference type="AlphaFoldDB" id="A0AAV7MEX1"/>
<dbReference type="InterPro" id="IPR008906">
    <property type="entry name" value="HATC_C_dom"/>
</dbReference>
<comment type="caution">
    <text evidence="2">The sequence shown here is derived from an EMBL/GenBank/DDBJ whole genome shotgun (WGS) entry which is preliminary data.</text>
</comment>
<dbReference type="PANTHER" id="PTHR46289:SF17">
    <property type="entry name" value="HAT C-TERMINAL DIMERISATION DOMAIN-CONTAINING PROTEIN"/>
    <property type="match status" value="1"/>
</dbReference>
<dbReference type="PANTHER" id="PTHR46289">
    <property type="entry name" value="52 KDA REPRESSOR OF THE INHIBITOR OF THE PROTEIN KINASE-LIKE PROTEIN-RELATED"/>
    <property type="match status" value="1"/>
</dbReference>
<organism evidence="2 3">
    <name type="scientific">Pleurodeles waltl</name>
    <name type="common">Iberian ribbed newt</name>
    <dbReference type="NCBI Taxonomy" id="8319"/>
    <lineage>
        <taxon>Eukaryota</taxon>
        <taxon>Metazoa</taxon>
        <taxon>Chordata</taxon>
        <taxon>Craniata</taxon>
        <taxon>Vertebrata</taxon>
        <taxon>Euteleostomi</taxon>
        <taxon>Amphibia</taxon>
        <taxon>Batrachia</taxon>
        <taxon>Caudata</taxon>
        <taxon>Salamandroidea</taxon>
        <taxon>Salamandridae</taxon>
        <taxon>Pleurodelinae</taxon>
        <taxon>Pleurodeles</taxon>
    </lineage>
</organism>
<dbReference type="InterPro" id="IPR052958">
    <property type="entry name" value="IFN-induced_PKR_regulator"/>
</dbReference>
<keyword evidence="3" id="KW-1185">Reference proteome</keyword>
<reference evidence="2" key="1">
    <citation type="journal article" date="2022" name="bioRxiv">
        <title>Sequencing and chromosome-scale assembly of the giantPleurodeles waltlgenome.</title>
        <authorList>
            <person name="Brown T."/>
            <person name="Elewa A."/>
            <person name="Iarovenko S."/>
            <person name="Subramanian E."/>
            <person name="Araus A.J."/>
            <person name="Petzold A."/>
            <person name="Susuki M."/>
            <person name="Suzuki K.-i.T."/>
            <person name="Hayashi T."/>
            <person name="Toyoda A."/>
            <person name="Oliveira C."/>
            <person name="Osipova E."/>
            <person name="Leigh N.D."/>
            <person name="Simon A."/>
            <person name="Yun M.H."/>
        </authorList>
    </citation>
    <scope>NUCLEOTIDE SEQUENCE</scope>
    <source>
        <strain evidence="2">20211129_DDA</strain>
        <tissue evidence="2">Liver</tissue>
    </source>
</reference>
<gene>
    <name evidence="2" type="ORF">NDU88_004757</name>
</gene>
<dbReference type="Pfam" id="PF05699">
    <property type="entry name" value="Dimer_Tnp_hAT"/>
    <property type="match status" value="1"/>
</dbReference>
<proteinExistence type="predicted"/>
<evidence type="ECO:0000259" key="1">
    <source>
        <dbReference type="Pfam" id="PF05699"/>
    </source>
</evidence>
<dbReference type="InterPro" id="IPR012337">
    <property type="entry name" value="RNaseH-like_sf"/>
</dbReference>
<sequence length="213" mass="24282">MTAKSHLNAIEVPQLRRTPKRIDDGAAKGFYPATVGEYYCLQYFELLDTVSVHLTQRFDQEGIQTYEKLEQVLLTGSGMDSIAQYKESDPLLLKAQLTVSSSMFKYSSVPDLADILRKMLPRERAFFSQVEKLLQILLIIPVSSCEAERSFSGLRCLKTWLRSTMSQKRLNHVAKCNIHKEMMDSIDLQTIAKQFVLRSEGRKKLFGFSNSSS</sequence>
<name>A0AAV7MEX1_PLEWA</name>
<accession>A0AAV7MEX1</accession>
<dbReference type="SUPFAM" id="SSF53098">
    <property type="entry name" value="Ribonuclease H-like"/>
    <property type="match status" value="1"/>
</dbReference>
<evidence type="ECO:0000313" key="2">
    <source>
        <dbReference type="EMBL" id="KAJ1099658.1"/>
    </source>
</evidence>
<dbReference type="EMBL" id="JANPWB010000014">
    <property type="protein sequence ID" value="KAJ1099658.1"/>
    <property type="molecule type" value="Genomic_DNA"/>
</dbReference>
<protein>
    <recommendedName>
        <fullName evidence="1">HAT C-terminal dimerisation domain-containing protein</fullName>
    </recommendedName>
</protein>
<feature type="domain" description="HAT C-terminal dimerisation" evidence="1">
    <location>
        <begin position="124"/>
        <end position="179"/>
    </location>
</feature>
<dbReference type="Proteomes" id="UP001066276">
    <property type="component" value="Chromosome 10"/>
</dbReference>
<dbReference type="GO" id="GO:0046983">
    <property type="term" value="F:protein dimerization activity"/>
    <property type="evidence" value="ECO:0007669"/>
    <property type="project" value="InterPro"/>
</dbReference>
<evidence type="ECO:0000313" key="3">
    <source>
        <dbReference type="Proteomes" id="UP001066276"/>
    </source>
</evidence>